<keyword evidence="2" id="KW-1133">Transmembrane helix</keyword>
<accession>A0ABR4INS0</accession>
<comment type="caution">
    <text evidence="3">The sequence shown here is derived from an EMBL/GenBank/DDBJ whole genome shotgun (WGS) entry which is preliminary data.</text>
</comment>
<feature type="compositionally biased region" description="Low complexity" evidence="1">
    <location>
        <begin position="68"/>
        <end position="129"/>
    </location>
</feature>
<dbReference type="Proteomes" id="UP001610335">
    <property type="component" value="Unassembled WGS sequence"/>
</dbReference>
<gene>
    <name evidence="3" type="ORF">BDW59DRAFT_178381</name>
</gene>
<protein>
    <submittedName>
        <fullName evidence="3">Uncharacterized protein</fullName>
    </submittedName>
</protein>
<evidence type="ECO:0000256" key="2">
    <source>
        <dbReference type="SAM" id="Phobius"/>
    </source>
</evidence>
<sequence>MSWFTTSTTTDLIDANGSTQILTVQTLSPPDSTHAISTWSIWPNGTTVEVYTTYPAGVALPVTSTIASDTPPTSSTETSTDTSATSTAPGTSGETSTTIGITSSSDQPVRPSSSSTQSPGSDFSSRSSSNGISNGALAGVIVGSIIGTALLTLLLAFLFFRRRRISAAPREAENGGGSNTKSGAIISAGALSGEKLGEGFSLTTITPHPADDETVCSRILTLIDHASLHVDNYYASNSPLAQLSQDASARLAKYNSDILPASLVPILGQRGIQRQAITHVLVYTLLQAIRPGGELLPKLLAAQPQVDSSTASSENALFAWRMVTAYLYKQSAYNKDPTHTTARNQASQALAAEFTTAFAPYALPTFSESDRCSHLMKLANSTAELGIWLFAQPCTFEFIWNKNKAEFTMVPKVIKTFDEHGTRLESSQMLIEAVQPKYPSTT</sequence>
<keyword evidence="2" id="KW-0812">Transmembrane</keyword>
<keyword evidence="2" id="KW-0472">Membrane</keyword>
<proteinExistence type="predicted"/>
<name>A0ABR4INS0_9EURO</name>
<feature type="region of interest" description="Disordered" evidence="1">
    <location>
        <begin position="64"/>
        <end position="129"/>
    </location>
</feature>
<evidence type="ECO:0000313" key="4">
    <source>
        <dbReference type="Proteomes" id="UP001610335"/>
    </source>
</evidence>
<dbReference type="PANTHER" id="PTHR16861">
    <property type="entry name" value="GLYCOPROTEIN 38"/>
    <property type="match status" value="1"/>
</dbReference>
<organism evidence="3 4">
    <name type="scientific">Aspergillus cavernicola</name>
    <dbReference type="NCBI Taxonomy" id="176166"/>
    <lineage>
        <taxon>Eukaryota</taxon>
        <taxon>Fungi</taxon>
        <taxon>Dikarya</taxon>
        <taxon>Ascomycota</taxon>
        <taxon>Pezizomycotina</taxon>
        <taxon>Eurotiomycetes</taxon>
        <taxon>Eurotiomycetidae</taxon>
        <taxon>Eurotiales</taxon>
        <taxon>Aspergillaceae</taxon>
        <taxon>Aspergillus</taxon>
        <taxon>Aspergillus subgen. Nidulantes</taxon>
    </lineage>
</organism>
<evidence type="ECO:0000256" key="1">
    <source>
        <dbReference type="SAM" id="MobiDB-lite"/>
    </source>
</evidence>
<feature type="transmembrane region" description="Helical" evidence="2">
    <location>
        <begin position="136"/>
        <end position="160"/>
    </location>
</feature>
<dbReference type="EMBL" id="JBFXLS010000016">
    <property type="protein sequence ID" value="KAL2829395.1"/>
    <property type="molecule type" value="Genomic_DNA"/>
</dbReference>
<keyword evidence="4" id="KW-1185">Reference proteome</keyword>
<dbReference type="PANTHER" id="PTHR16861:SF4">
    <property type="entry name" value="SH3 DOMAIN PROTEIN (AFU_ORTHOLOGUE AFUA_1G13610)"/>
    <property type="match status" value="1"/>
</dbReference>
<reference evidence="3 4" key="1">
    <citation type="submission" date="2024-07" db="EMBL/GenBank/DDBJ databases">
        <title>Section-level genome sequencing and comparative genomics of Aspergillus sections Usti and Cavernicolus.</title>
        <authorList>
            <consortium name="Lawrence Berkeley National Laboratory"/>
            <person name="Nybo J.L."/>
            <person name="Vesth T.C."/>
            <person name="Theobald S."/>
            <person name="Frisvad J.C."/>
            <person name="Larsen T.O."/>
            <person name="Kjaerboelling I."/>
            <person name="Rothschild-Mancinelli K."/>
            <person name="Lyhne E.K."/>
            <person name="Kogle M.E."/>
            <person name="Barry K."/>
            <person name="Clum A."/>
            <person name="Na H."/>
            <person name="Ledsgaard L."/>
            <person name="Lin J."/>
            <person name="Lipzen A."/>
            <person name="Kuo A."/>
            <person name="Riley R."/>
            <person name="Mondo S."/>
            <person name="LaButti K."/>
            <person name="Haridas S."/>
            <person name="Pangalinan J."/>
            <person name="Salamov A.A."/>
            <person name="Simmons B.A."/>
            <person name="Magnuson J.K."/>
            <person name="Chen J."/>
            <person name="Drula E."/>
            <person name="Henrissat B."/>
            <person name="Wiebenga A."/>
            <person name="Lubbers R.J."/>
            <person name="Gomes A.C."/>
            <person name="Makela M.R."/>
            <person name="Stajich J."/>
            <person name="Grigoriev I.V."/>
            <person name="Mortensen U.H."/>
            <person name="De vries R.P."/>
            <person name="Baker S.E."/>
            <person name="Andersen M.R."/>
        </authorList>
    </citation>
    <scope>NUCLEOTIDE SEQUENCE [LARGE SCALE GENOMIC DNA]</scope>
    <source>
        <strain evidence="3 4">CBS 600.67</strain>
    </source>
</reference>
<evidence type="ECO:0000313" key="3">
    <source>
        <dbReference type="EMBL" id="KAL2829395.1"/>
    </source>
</evidence>